<feature type="domain" description="Cyclic nucleotide-binding" evidence="1">
    <location>
        <begin position="23"/>
        <end position="121"/>
    </location>
</feature>
<dbReference type="Proteomes" id="UP000092627">
    <property type="component" value="Unassembled WGS sequence"/>
</dbReference>
<dbReference type="RefSeq" id="WP_067209131.1">
    <property type="nucleotide sequence ID" value="NZ_FLOC01000010.1"/>
</dbReference>
<reference evidence="2 3" key="1">
    <citation type="submission" date="2016-06" db="EMBL/GenBank/DDBJ databases">
        <authorList>
            <person name="Kjaerup R.B."/>
            <person name="Dalgaard T.S."/>
            <person name="Juul-Madsen H.R."/>
        </authorList>
    </citation>
    <scope>NUCLEOTIDE SEQUENCE [LARGE SCALE GENOMIC DNA]</scope>
    <source>
        <strain evidence="2 3">CECT 5080</strain>
    </source>
</reference>
<dbReference type="AlphaFoldDB" id="A0A1A8TFK4"/>
<organism evidence="2 3">
    <name type="scientific">Marinomonas aquimarina</name>
    <dbReference type="NCBI Taxonomy" id="295068"/>
    <lineage>
        <taxon>Bacteria</taxon>
        <taxon>Pseudomonadati</taxon>
        <taxon>Pseudomonadota</taxon>
        <taxon>Gammaproteobacteria</taxon>
        <taxon>Oceanospirillales</taxon>
        <taxon>Oceanospirillaceae</taxon>
        <taxon>Marinomonas</taxon>
    </lineage>
</organism>
<evidence type="ECO:0000259" key="1">
    <source>
        <dbReference type="PROSITE" id="PS50042"/>
    </source>
</evidence>
<gene>
    <name evidence="2" type="ORF">MAQ5080_01922</name>
</gene>
<dbReference type="EMBL" id="FLOC01000010">
    <property type="protein sequence ID" value="SBS31316.1"/>
    <property type="molecule type" value="Genomic_DNA"/>
</dbReference>
<dbReference type="PROSITE" id="PS50042">
    <property type="entry name" value="CNMP_BINDING_3"/>
    <property type="match status" value="1"/>
</dbReference>
<proteinExistence type="predicted"/>
<dbReference type="STRING" id="295068.MAQ5080_01922"/>
<evidence type="ECO:0000313" key="3">
    <source>
        <dbReference type="Proteomes" id="UP000092627"/>
    </source>
</evidence>
<dbReference type="SUPFAM" id="SSF51206">
    <property type="entry name" value="cAMP-binding domain-like"/>
    <property type="match status" value="1"/>
</dbReference>
<evidence type="ECO:0000313" key="2">
    <source>
        <dbReference type="EMBL" id="SBS31316.1"/>
    </source>
</evidence>
<dbReference type="OrthoDB" id="5740565at2"/>
<protein>
    <submittedName>
        <fullName evidence="2">Cyclic nucleotide-binding domain protein</fullName>
    </submittedName>
</protein>
<dbReference type="InterPro" id="IPR014710">
    <property type="entry name" value="RmlC-like_jellyroll"/>
</dbReference>
<dbReference type="Pfam" id="PF00027">
    <property type="entry name" value="cNMP_binding"/>
    <property type="match status" value="1"/>
</dbReference>
<keyword evidence="3" id="KW-1185">Reference proteome</keyword>
<name>A0A1A8TFK4_9GAMM</name>
<dbReference type="SMART" id="SM00100">
    <property type="entry name" value="cNMP"/>
    <property type="match status" value="1"/>
</dbReference>
<dbReference type="InterPro" id="IPR018490">
    <property type="entry name" value="cNMP-bd_dom_sf"/>
</dbReference>
<dbReference type="InterPro" id="IPR000595">
    <property type="entry name" value="cNMP-bd_dom"/>
</dbReference>
<dbReference type="CDD" id="cd00038">
    <property type="entry name" value="CAP_ED"/>
    <property type="match status" value="1"/>
</dbReference>
<accession>A0A1A8TFK4</accession>
<dbReference type="Gene3D" id="2.60.120.10">
    <property type="entry name" value="Jelly Rolls"/>
    <property type="match status" value="1"/>
</dbReference>
<sequence length="170" mass="18564">MNTVKTINCPYDLSAETLKTGSIFGALSPSAIEYLVNRGKLVHLDSGDVLFEDGDKGDSFYIIITGTLCYYQDNATATSLIRRVTFGQALGYVTMISLSPRNGYANADGDTVILEVDYNVFGEFHDKFAFDFGILILNLSRDMARNIQILSHTLAEAGVSVDLSKPSNSE</sequence>